<gene>
    <name evidence="4" type="ORF">PG997_011180</name>
</gene>
<dbReference type="PANTHER" id="PTHR43669:SF3">
    <property type="entry name" value="ALCOHOL DEHYDROGENASE, PUTATIVE (AFU_ORTHOLOGUE AFUA_3G03445)-RELATED"/>
    <property type="match status" value="1"/>
</dbReference>
<feature type="compositionally biased region" description="Basic and acidic residues" evidence="3">
    <location>
        <begin position="21"/>
        <end position="30"/>
    </location>
</feature>
<name>A0ABR1VIL6_9PEZI</name>
<feature type="region of interest" description="Disordered" evidence="3">
    <location>
        <begin position="1"/>
        <end position="38"/>
    </location>
</feature>
<evidence type="ECO:0000256" key="1">
    <source>
        <dbReference type="ARBA" id="ARBA00006484"/>
    </source>
</evidence>
<dbReference type="PANTHER" id="PTHR43669">
    <property type="entry name" value="5-KETO-D-GLUCONATE 5-REDUCTASE"/>
    <property type="match status" value="1"/>
</dbReference>
<accession>A0ABR1VIL6</accession>
<sequence>MSPRLRSSPPGVSPWPSSPRNAERFEEDAGKVPSAAAAATDEEVTVRVETFPVDARDHAALKAALEAVHASLGPSEVVVYNAARVGFLQFGEFTPDELLDDFKVNGVGIYVASVWAMPYLVELAAAGGSPRRHPSFLLSGSGINYSPLPPIFSLSMQKAAQSNLLKSLEQMYGPRGCTSRAWTSTASSGRTTR</sequence>
<reference evidence="4 5" key="1">
    <citation type="submission" date="2023-01" db="EMBL/GenBank/DDBJ databases">
        <title>Analysis of 21 Apiospora genomes using comparative genomics revels a genus with tremendous synthesis potential of carbohydrate active enzymes and secondary metabolites.</title>
        <authorList>
            <person name="Sorensen T."/>
        </authorList>
    </citation>
    <scope>NUCLEOTIDE SEQUENCE [LARGE SCALE GENOMIC DNA]</scope>
    <source>
        <strain evidence="4 5">CBS 114990</strain>
    </source>
</reference>
<protein>
    <submittedName>
        <fullName evidence="4">Uncharacterized protein</fullName>
    </submittedName>
</protein>
<dbReference type="InterPro" id="IPR002347">
    <property type="entry name" value="SDR_fam"/>
</dbReference>
<dbReference type="RefSeq" id="XP_066664785.1">
    <property type="nucleotide sequence ID" value="XM_066815495.1"/>
</dbReference>
<dbReference type="GeneID" id="92048555"/>
<dbReference type="SUPFAM" id="SSF51735">
    <property type="entry name" value="NAD(P)-binding Rossmann-fold domains"/>
    <property type="match status" value="1"/>
</dbReference>
<comment type="caution">
    <text evidence="4">The sequence shown here is derived from an EMBL/GenBank/DDBJ whole genome shotgun (WGS) entry which is preliminary data.</text>
</comment>
<evidence type="ECO:0000256" key="2">
    <source>
        <dbReference type="ARBA" id="ARBA00023002"/>
    </source>
</evidence>
<keyword evidence="2" id="KW-0560">Oxidoreductase</keyword>
<proteinExistence type="inferred from homology"/>
<dbReference type="EMBL" id="JAQQWN010000008">
    <property type="protein sequence ID" value="KAK8070977.1"/>
    <property type="molecule type" value="Genomic_DNA"/>
</dbReference>
<dbReference type="Pfam" id="PF00106">
    <property type="entry name" value="adh_short"/>
    <property type="match status" value="1"/>
</dbReference>
<dbReference type="Proteomes" id="UP001433268">
    <property type="component" value="Unassembled WGS sequence"/>
</dbReference>
<dbReference type="InterPro" id="IPR036291">
    <property type="entry name" value="NAD(P)-bd_dom_sf"/>
</dbReference>
<evidence type="ECO:0000313" key="5">
    <source>
        <dbReference type="Proteomes" id="UP001433268"/>
    </source>
</evidence>
<evidence type="ECO:0000256" key="3">
    <source>
        <dbReference type="SAM" id="MobiDB-lite"/>
    </source>
</evidence>
<keyword evidence="5" id="KW-1185">Reference proteome</keyword>
<comment type="similarity">
    <text evidence="1">Belongs to the short-chain dehydrogenases/reductases (SDR) family.</text>
</comment>
<dbReference type="Gene3D" id="3.40.50.720">
    <property type="entry name" value="NAD(P)-binding Rossmann-like Domain"/>
    <property type="match status" value="1"/>
</dbReference>
<evidence type="ECO:0000313" key="4">
    <source>
        <dbReference type="EMBL" id="KAK8070977.1"/>
    </source>
</evidence>
<organism evidence="4 5">
    <name type="scientific">Apiospora hydei</name>
    <dbReference type="NCBI Taxonomy" id="1337664"/>
    <lineage>
        <taxon>Eukaryota</taxon>
        <taxon>Fungi</taxon>
        <taxon>Dikarya</taxon>
        <taxon>Ascomycota</taxon>
        <taxon>Pezizomycotina</taxon>
        <taxon>Sordariomycetes</taxon>
        <taxon>Xylariomycetidae</taxon>
        <taxon>Amphisphaeriales</taxon>
        <taxon>Apiosporaceae</taxon>
        <taxon>Apiospora</taxon>
    </lineage>
</organism>